<keyword evidence="2" id="KW-0720">Serine protease</keyword>
<dbReference type="PROSITE" id="PS00134">
    <property type="entry name" value="TRYPSIN_HIS"/>
    <property type="match status" value="1"/>
</dbReference>
<dbReference type="GO" id="GO:0004252">
    <property type="term" value="F:serine-type endopeptidase activity"/>
    <property type="evidence" value="ECO:0007669"/>
    <property type="project" value="InterPro"/>
</dbReference>
<dbReference type="Pfam" id="PF00089">
    <property type="entry name" value="Trypsin"/>
    <property type="match status" value="1"/>
</dbReference>
<dbReference type="InterPro" id="IPR043504">
    <property type="entry name" value="Peptidase_S1_PA_chymotrypsin"/>
</dbReference>
<evidence type="ECO:0000259" key="5">
    <source>
        <dbReference type="PROSITE" id="PS50240"/>
    </source>
</evidence>
<dbReference type="PANTHER" id="PTHR24252:SF7">
    <property type="entry name" value="HYALIN"/>
    <property type="match status" value="1"/>
</dbReference>
<dbReference type="Gene3D" id="2.40.10.10">
    <property type="entry name" value="Trypsin-like serine proteases"/>
    <property type="match status" value="1"/>
</dbReference>
<feature type="region of interest" description="Disordered" evidence="3">
    <location>
        <begin position="76"/>
        <end position="100"/>
    </location>
</feature>
<dbReference type="AlphaFoldDB" id="A0A7R9GDL8"/>
<dbReference type="SUPFAM" id="SSF50494">
    <property type="entry name" value="Trypsin-like serine proteases"/>
    <property type="match status" value="1"/>
</dbReference>
<feature type="region of interest" description="Disordered" evidence="3">
    <location>
        <begin position="391"/>
        <end position="416"/>
    </location>
</feature>
<keyword evidence="2" id="KW-0378">Hydrolase</keyword>
<dbReference type="InterPro" id="IPR001314">
    <property type="entry name" value="Peptidase_S1A"/>
</dbReference>
<accession>A0A7R9GDL8</accession>
<dbReference type="InterPro" id="IPR009003">
    <property type="entry name" value="Peptidase_S1_PA"/>
</dbReference>
<evidence type="ECO:0000256" key="2">
    <source>
        <dbReference type="RuleBase" id="RU363034"/>
    </source>
</evidence>
<keyword evidence="4" id="KW-0732">Signal</keyword>
<evidence type="ECO:0000256" key="4">
    <source>
        <dbReference type="SAM" id="SignalP"/>
    </source>
</evidence>
<keyword evidence="7" id="KW-1185">Reference proteome</keyword>
<name>A0A7R9GDL8_9CRUS</name>
<dbReference type="InterPro" id="IPR001254">
    <property type="entry name" value="Trypsin_dom"/>
</dbReference>
<dbReference type="PRINTS" id="PR00722">
    <property type="entry name" value="CHYMOTRYPSIN"/>
</dbReference>
<feature type="domain" description="Peptidase S1" evidence="5">
    <location>
        <begin position="142"/>
        <end position="386"/>
    </location>
</feature>
<keyword evidence="2" id="KW-0645">Protease</keyword>
<dbReference type="InterPro" id="IPR018114">
    <property type="entry name" value="TRYPSIN_HIS"/>
</dbReference>
<evidence type="ECO:0000313" key="7">
    <source>
        <dbReference type="Proteomes" id="UP000678499"/>
    </source>
</evidence>
<dbReference type="EMBL" id="OA883292">
    <property type="protein sequence ID" value="CAD7278517.1"/>
    <property type="molecule type" value="Genomic_DNA"/>
</dbReference>
<dbReference type="Proteomes" id="UP000678499">
    <property type="component" value="Unassembled WGS sequence"/>
</dbReference>
<keyword evidence="1" id="KW-1015">Disulfide bond</keyword>
<feature type="chain" id="PRO_5036403245" description="Peptidase S1 domain-containing protein" evidence="4">
    <location>
        <begin position="30"/>
        <end position="416"/>
    </location>
</feature>
<dbReference type="FunFam" id="2.40.10.10:FF:000068">
    <property type="entry name" value="transmembrane protease serine 2"/>
    <property type="match status" value="1"/>
</dbReference>
<organism evidence="6">
    <name type="scientific">Notodromas monacha</name>
    <dbReference type="NCBI Taxonomy" id="399045"/>
    <lineage>
        <taxon>Eukaryota</taxon>
        <taxon>Metazoa</taxon>
        <taxon>Ecdysozoa</taxon>
        <taxon>Arthropoda</taxon>
        <taxon>Crustacea</taxon>
        <taxon>Oligostraca</taxon>
        <taxon>Ostracoda</taxon>
        <taxon>Podocopa</taxon>
        <taxon>Podocopida</taxon>
        <taxon>Cypridocopina</taxon>
        <taxon>Cypridoidea</taxon>
        <taxon>Cyprididae</taxon>
        <taxon>Notodromas</taxon>
    </lineage>
</organism>
<feature type="compositionally biased region" description="Low complexity" evidence="3">
    <location>
        <begin position="76"/>
        <end position="90"/>
    </location>
</feature>
<dbReference type="OrthoDB" id="6380398at2759"/>
<dbReference type="PANTHER" id="PTHR24252">
    <property type="entry name" value="ACROSIN-RELATED"/>
    <property type="match status" value="1"/>
</dbReference>
<sequence length="416" mass="45449">MRRNQSCSSINAINEVFIFLSIATLFANCQPAVNFAKTIECGQSTASPTSEAAVFNNGSYSYTVNVNNKENNVSANVDDIQNNNNNNDNNTKPSIGPRSSKRILPFSSTGAFTASKLAANVAAVKAAVAQQLEHDTDVNLHIVGGSGAYRGEFPFIVSLVYGGRHFCGGAMIHESFVVTAAHCFLPRLFGSPQNPQNLLVRIREFVRSTRDPYEEDIVVIRAFVHEQWESSIFKGSIHDIALLQLAKPVAWDNYVQPICIAPQSFSTDAGIIATVIGWGTTTFGGQPSDSLQKVEVPVITNAKCRLMYMLNLLFHPNIDLSHICAGWRGGVDSCQGDSGGPLFVKIGNSYSLLGVVSEGFGCAKFLNPGKYTRAPFYLKWIRTHIDKGLKLNQDHPSEEEPKDEAVSKNRLEISKL</sequence>
<reference evidence="6" key="1">
    <citation type="submission" date="2020-11" db="EMBL/GenBank/DDBJ databases">
        <authorList>
            <person name="Tran Van P."/>
        </authorList>
    </citation>
    <scope>NUCLEOTIDE SEQUENCE</scope>
</reference>
<evidence type="ECO:0000256" key="1">
    <source>
        <dbReference type="ARBA" id="ARBA00023157"/>
    </source>
</evidence>
<evidence type="ECO:0000313" key="6">
    <source>
        <dbReference type="EMBL" id="CAD7278517.1"/>
    </source>
</evidence>
<evidence type="ECO:0000256" key="3">
    <source>
        <dbReference type="SAM" id="MobiDB-lite"/>
    </source>
</evidence>
<dbReference type="GO" id="GO:0006508">
    <property type="term" value="P:proteolysis"/>
    <property type="evidence" value="ECO:0007669"/>
    <property type="project" value="UniProtKB-KW"/>
</dbReference>
<proteinExistence type="predicted"/>
<gene>
    <name evidence="6" type="ORF">NMOB1V02_LOCUS6217</name>
</gene>
<dbReference type="SMART" id="SM00020">
    <property type="entry name" value="Tryp_SPc"/>
    <property type="match status" value="1"/>
</dbReference>
<protein>
    <recommendedName>
        <fullName evidence="5">Peptidase S1 domain-containing protein</fullName>
    </recommendedName>
</protein>
<dbReference type="EMBL" id="CAJPEX010001255">
    <property type="protein sequence ID" value="CAG0918669.1"/>
    <property type="molecule type" value="Genomic_DNA"/>
</dbReference>
<feature type="signal peptide" evidence="4">
    <location>
        <begin position="1"/>
        <end position="29"/>
    </location>
</feature>
<dbReference type="CDD" id="cd00190">
    <property type="entry name" value="Tryp_SPc"/>
    <property type="match status" value="1"/>
</dbReference>
<dbReference type="PROSITE" id="PS50240">
    <property type="entry name" value="TRYPSIN_DOM"/>
    <property type="match status" value="1"/>
</dbReference>
<dbReference type="InterPro" id="IPR033116">
    <property type="entry name" value="TRYPSIN_SER"/>
</dbReference>
<dbReference type="PROSITE" id="PS00135">
    <property type="entry name" value="TRYPSIN_SER"/>
    <property type="match status" value="1"/>
</dbReference>